<feature type="compositionally biased region" description="Low complexity" evidence="3">
    <location>
        <begin position="575"/>
        <end position="587"/>
    </location>
</feature>
<accession>A0A4P8WJM5</accession>
<keyword evidence="2" id="KW-0186">Copper</keyword>
<feature type="region of interest" description="Disordered" evidence="3">
    <location>
        <begin position="536"/>
        <end position="607"/>
    </location>
</feature>
<reference evidence="7" key="1">
    <citation type="submission" date="2019-05" db="EMBL/GenBank/DDBJ databases">
        <title>Genome sequence and methylation pattern of the halophilic Archaeon Natrinema versiforme BOL5-4.</title>
        <authorList>
            <person name="DasSarma P."/>
            <person name="Anton B.P."/>
            <person name="DasSarma S.L."/>
            <person name="Martinez F.L."/>
            <person name="Guzman D."/>
            <person name="Roberts R.J."/>
            <person name="DasSarma S."/>
        </authorList>
    </citation>
    <scope>NUCLEOTIDE SEQUENCE [LARGE SCALE GENOMIC DNA]</scope>
    <source>
        <strain evidence="7">BOL5-4</strain>
    </source>
</reference>
<dbReference type="PANTHER" id="PTHR19328:SF75">
    <property type="entry name" value="ALDOSE SUGAR DEHYDROGENASE YLII"/>
    <property type="match status" value="1"/>
</dbReference>
<feature type="compositionally biased region" description="Acidic residues" evidence="3">
    <location>
        <begin position="551"/>
        <end position="574"/>
    </location>
</feature>
<dbReference type="Pfam" id="PF00127">
    <property type="entry name" value="Copper-bind"/>
    <property type="match status" value="1"/>
</dbReference>
<feature type="compositionally biased region" description="Acidic residues" evidence="3">
    <location>
        <begin position="445"/>
        <end position="457"/>
    </location>
</feature>
<dbReference type="Gene3D" id="2.60.40.420">
    <property type="entry name" value="Cupredoxins - blue copper proteins"/>
    <property type="match status" value="1"/>
</dbReference>
<dbReference type="AlphaFoldDB" id="A0A4P8WJM5"/>
<gene>
    <name evidence="6" type="ORF">FEJ81_07895</name>
</gene>
<evidence type="ECO:0000259" key="4">
    <source>
        <dbReference type="Pfam" id="PF00127"/>
    </source>
</evidence>
<organism evidence="6 7">
    <name type="scientific">Natrinema versiforme</name>
    <dbReference type="NCBI Taxonomy" id="88724"/>
    <lineage>
        <taxon>Archaea</taxon>
        <taxon>Methanobacteriati</taxon>
        <taxon>Methanobacteriota</taxon>
        <taxon>Stenosarchaea group</taxon>
        <taxon>Halobacteria</taxon>
        <taxon>Halobacteriales</taxon>
        <taxon>Natrialbaceae</taxon>
        <taxon>Natrinema</taxon>
    </lineage>
</organism>
<dbReference type="GO" id="GO:0009055">
    <property type="term" value="F:electron transfer activity"/>
    <property type="evidence" value="ECO:0007669"/>
    <property type="project" value="InterPro"/>
</dbReference>
<feature type="compositionally biased region" description="Acidic residues" evidence="3">
    <location>
        <begin position="661"/>
        <end position="687"/>
    </location>
</feature>
<proteinExistence type="predicted"/>
<dbReference type="InterPro" id="IPR008972">
    <property type="entry name" value="Cupredoxin"/>
</dbReference>
<evidence type="ECO:0000256" key="2">
    <source>
        <dbReference type="ARBA" id="ARBA00023008"/>
    </source>
</evidence>
<dbReference type="KEGG" id="nvr:FEJ81_07895"/>
<evidence type="ECO:0000313" key="7">
    <source>
        <dbReference type="Proteomes" id="UP000302218"/>
    </source>
</evidence>
<dbReference type="SUPFAM" id="SSF50952">
    <property type="entry name" value="Soluble quinoprotein glucose dehydrogenase"/>
    <property type="match status" value="1"/>
</dbReference>
<dbReference type="RefSeq" id="WP_138244776.1">
    <property type="nucleotide sequence ID" value="NZ_CP040330.1"/>
</dbReference>
<feature type="compositionally biased region" description="Acidic residues" evidence="3">
    <location>
        <begin position="695"/>
        <end position="705"/>
    </location>
</feature>
<feature type="region of interest" description="Disordered" evidence="3">
    <location>
        <begin position="644"/>
        <end position="715"/>
    </location>
</feature>
<dbReference type="Pfam" id="PF07995">
    <property type="entry name" value="GSDH"/>
    <property type="match status" value="1"/>
</dbReference>
<dbReference type="InterPro" id="IPR006311">
    <property type="entry name" value="TAT_signal"/>
</dbReference>
<dbReference type="PROSITE" id="PS51318">
    <property type="entry name" value="TAT"/>
    <property type="match status" value="1"/>
</dbReference>
<dbReference type="Gene3D" id="2.120.10.30">
    <property type="entry name" value="TolB, C-terminal domain"/>
    <property type="match status" value="1"/>
</dbReference>
<dbReference type="SUPFAM" id="SSF49503">
    <property type="entry name" value="Cupredoxins"/>
    <property type="match status" value="1"/>
</dbReference>
<dbReference type="EMBL" id="CP040330">
    <property type="protein sequence ID" value="QCS42283.1"/>
    <property type="molecule type" value="Genomic_DNA"/>
</dbReference>
<feature type="domain" description="Blue (type 1) copper" evidence="4">
    <location>
        <begin position="77"/>
        <end position="141"/>
    </location>
</feature>
<evidence type="ECO:0000256" key="1">
    <source>
        <dbReference type="ARBA" id="ARBA00022723"/>
    </source>
</evidence>
<feature type="compositionally biased region" description="Low complexity" evidence="3">
    <location>
        <begin position="706"/>
        <end position="715"/>
    </location>
</feature>
<sequence length="715" mass="77088">MTRNDDSKRATSRRTVLRSTAALSVAGLALPAAAQEDAITGEIELGGRTSGWLGVSPEPIADERNPTLQLVAGEEYTLTWENQDGAGHNFIIEGESEGENYVATDVLADAGETQTVEFTAEEGMSTYYCGPHPQSMRGDIEFVDDAAGGDGTGESDQLIGEGPAVGLETVTDELTAPVTLQVADEEADRRFIVDQTGYIYVHDEDGLREEPFLDVTDQLIEFQDFDERGLLGLAFHPDFEENGRFFVRYSSPPREGTPEEYDHTFVLSEFRTADDDHSTADPDSERTILEIPEPQFNHNSGTIAFGPDGYLYVATGDGGGANDTDEGHVEDWYDDNEGGNGQDTEETLLGGVLRLDIDVESDERAYGIPDDNPLVDAEGHRDEYYAWGMRNPWGEFSFTGEGEFLLADVGQELFESVNHVQRGGNYSWNVKEGAHCFSTETPTEPPEDCPDEVSEDAGDPRAGEPLLDPVIEYPHERGILESDGAEGEGENGGGEDTGDDGAIGVSITGGYLYEGDEIDELEGTYVFGDWSQDGEGPGTLFLARPQAGATDGDDGDGDDLEDMFLDPPTDDGGNETETANETANETETGTETESDADGGTTGDGLWPIEQLQVEGEAAEDGRPTQLVYGFGRDADGELYVLTTSTPTVEGDGAVHRIVPADETDGETADDESETADDEPESAEENETEVEREPETEAEAEADGNETNEPNETTES</sequence>
<dbReference type="InterPro" id="IPR011042">
    <property type="entry name" value="6-blade_b-propeller_TolB-like"/>
</dbReference>
<keyword evidence="1" id="KW-0479">Metal-binding</keyword>
<dbReference type="Proteomes" id="UP000302218">
    <property type="component" value="Chromosome"/>
</dbReference>
<feature type="region of interest" description="Disordered" evidence="3">
    <location>
        <begin position="437"/>
        <end position="503"/>
    </location>
</feature>
<name>A0A4P8WJM5_9EURY</name>
<dbReference type="GO" id="GO:0005507">
    <property type="term" value="F:copper ion binding"/>
    <property type="evidence" value="ECO:0007669"/>
    <property type="project" value="InterPro"/>
</dbReference>
<dbReference type="OrthoDB" id="6744at2157"/>
<evidence type="ECO:0000256" key="3">
    <source>
        <dbReference type="SAM" id="MobiDB-lite"/>
    </source>
</evidence>
<dbReference type="InterPro" id="IPR011041">
    <property type="entry name" value="Quinoprot_gluc/sorb_DH_b-prop"/>
</dbReference>
<dbReference type="InterPro" id="IPR000923">
    <property type="entry name" value="BlueCu_1"/>
</dbReference>
<dbReference type="PANTHER" id="PTHR19328">
    <property type="entry name" value="HEDGEHOG-INTERACTING PROTEIN"/>
    <property type="match status" value="1"/>
</dbReference>
<protein>
    <submittedName>
        <fullName evidence="6">Plastocyanin</fullName>
    </submittedName>
</protein>
<evidence type="ECO:0000259" key="5">
    <source>
        <dbReference type="Pfam" id="PF07995"/>
    </source>
</evidence>
<feature type="domain" description="Glucose/Sorbosone dehydrogenase" evidence="5">
    <location>
        <begin position="177"/>
        <end position="438"/>
    </location>
</feature>
<evidence type="ECO:0000313" key="6">
    <source>
        <dbReference type="EMBL" id="QCS42283.1"/>
    </source>
</evidence>
<dbReference type="InterPro" id="IPR012938">
    <property type="entry name" value="Glc/Sorbosone_DH"/>
</dbReference>
<dbReference type="GeneID" id="40265186"/>